<dbReference type="SMART" id="SM00225">
    <property type="entry name" value="BTB"/>
    <property type="match status" value="1"/>
</dbReference>
<keyword evidence="1" id="KW-0175">Coiled coil</keyword>
<accession>A0A8H7Y3X3</accession>
<evidence type="ECO:0000259" key="2">
    <source>
        <dbReference type="PROSITE" id="PS50097"/>
    </source>
</evidence>
<dbReference type="EMBL" id="JAFIQS010000003">
    <property type="protein sequence ID" value="KAG5170814.1"/>
    <property type="molecule type" value="Genomic_DNA"/>
</dbReference>
<dbReference type="Gene3D" id="3.30.710.10">
    <property type="entry name" value="Potassium Channel Kv1.1, Chain A"/>
    <property type="match status" value="1"/>
</dbReference>
<dbReference type="PANTHER" id="PTHR15600:SF42">
    <property type="entry name" value="SACSIN"/>
    <property type="match status" value="1"/>
</dbReference>
<feature type="domain" description="BTB" evidence="2">
    <location>
        <begin position="2519"/>
        <end position="2595"/>
    </location>
</feature>
<reference evidence="3" key="1">
    <citation type="submission" date="2021-02" db="EMBL/GenBank/DDBJ databases">
        <title>Psilocybe cubensis genome.</title>
        <authorList>
            <person name="Mckernan K.J."/>
            <person name="Crawford S."/>
            <person name="Trippe A."/>
            <person name="Kane L.T."/>
            <person name="Mclaughlin S."/>
        </authorList>
    </citation>
    <scope>NUCLEOTIDE SEQUENCE [LARGE SCALE GENOMIC DNA]</scope>
    <source>
        <strain evidence="3">MGC-MH-2018</strain>
    </source>
</reference>
<dbReference type="InterPro" id="IPR000210">
    <property type="entry name" value="BTB/POZ_dom"/>
</dbReference>
<dbReference type="InterPro" id="IPR052972">
    <property type="entry name" value="Sacsin_chaperone_reg"/>
</dbReference>
<dbReference type="PANTHER" id="PTHR15600">
    <property type="entry name" value="SACSIN"/>
    <property type="match status" value="1"/>
</dbReference>
<comment type="caution">
    <text evidence="3">The sequence shown here is derived from an EMBL/GenBank/DDBJ whole genome shotgun (WGS) entry which is preliminary data.</text>
</comment>
<dbReference type="InterPro" id="IPR011333">
    <property type="entry name" value="SKP1/BTB/POZ_sf"/>
</dbReference>
<dbReference type="Pfam" id="PF25794">
    <property type="entry name" value="SACS"/>
    <property type="match status" value="2"/>
</dbReference>
<dbReference type="CDD" id="cd18186">
    <property type="entry name" value="BTB_POZ_ZBTB_KLHL-like"/>
    <property type="match status" value="1"/>
</dbReference>
<dbReference type="SUPFAM" id="SSF55874">
    <property type="entry name" value="ATPase domain of HSP90 chaperone/DNA topoisomerase II/histidine kinase"/>
    <property type="match status" value="2"/>
</dbReference>
<dbReference type="Gene3D" id="3.30.565.10">
    <property type="entry name" value="Histidine kinase-like ATPase, C-terminal domain"/>
    <property type="match status" value="1"/>
</dbReference>
<dbReference type="OrthoDB" id="1262810at2759"/>
<dbReference type="SUPFAM" id="SSF54695">
    <property type="entry name" value="POZ domain"/>
    <property type="match status" value="1"/>
</dbReference>
<organism evidence="3">
    <name type="scientific">Psilocybe cubensis</name>
    <name type="common">Psychedelic mushroom</name>
    <name type="synonym">Stropharia cubensis</name>
    <dbReference type="NCBI Taxonomy" id="181762"/>
    <lineage>
        <taxon>Eukaryota</taxon>
        <taxon>Fungi</taxon>
        <taxon>Dikarya</taxon>
        <taxon>Basidiomycota</taxon>
        <taxon>Agaricomycotina</taxon>
        <taxon>Agaricomycetes</taxon>
        <taxon>Agaricomycetidae</taxon>
        <taxon>Agaricales</taxon>
        <taxon>Agaricineae</taxon>
        <taxon>Strophariaceae</taxon>
        <taxon>Psilocybe</taxon>
    </lineage>
</organism>
<dbReference type="PROSITE" id="PS50097">
    <property type="entry name" value="BTB"/>
    <property type="match status" value="1"/>
</dbReference>
<sequence>MPHSAREFTDITALLKLILNGYPGNAAILREYLQNSDDAVATIQRFVLDERKFSDQSLVDPYLKNTQGPALIAMNDGLVREEDWLALRKINSSSKQADASQTGKNGLGFRASYHITDNPHILSGRTLMIFDPHHEFEIPNDGGVSIDLPDEGHEYADQLLPFASYRPSGEAVDLKDFFNGTVFRLPLRTADQAKRSKIKSTTTSVQDIRDVFDEFITHGMEEAILFLRHITTIEFIHIDPAGKETCLSKIIVDRPIPSPTPTSFNRRTTTISINGNETSRNWKFHCINHTIAHAKGVLESRLGYDIEDSLTREKLSPTIEIAYPLGGPLVRGRLFTLLPIPQRTEFPLHLNAVFALDPNRQHLKNIQEVGSGKSRERFLVEWNKIIFNTWTPDIWARFLEDLPSDVLNTSQWSLWPPEALGEDCYWRDLITSLTQVIVSRRLTVFPTVNKSSPVRLDDPNVVVAAANVGIPFDILSRFGILIVQPPTHILNPLVSVAPDVRMLNPSSLHRLFSEKPQGYYDQFEPSDLRILLDYLVFSPSGNLQFIHGLPWFRLSHDGGHVSLKMKNSGTLYLVSLTPTEATIFCTHTTLLAFDTMSDKLRNKLSSTDILNVGVLKCSDISSFLQQRLAHLASTDDEILEAPVDHQWIVDFWSWIILWKDGTKFFNEYLNGLSGLFLLPTSRGTVRRLSSRIIHFTEGETFIEAWKVLGIYPISPEVPHSVVVQLRGIGYIPTVRTWPYIAFLIKNSNISLKNVSDELWKSTMTDIRTSLFESLPRSAGSALSLAERTKLSSFPVFMTRGKPGSASQMNPIAGYCRYVDVDDNLPLPRLKAYPNVIYVDMRDSVTRSLLKLVESSNISVETQFELLQLAVDNWEQQPQDHQDVFIGCIFLNSYQLPPRLRASLDDIPFVTVNNHPDRVAPKNLIHPHSLLSDLYIGEPAKMPTGRFCEKDYLNIMISFGFLRHEVDQHVVEDRIQYFASSLHADPQLHQKAVNFLMLLDRFWSPGFKAFVACNRDKAWIPAPGSSKLITPLECRDKYSHDTHAHRYYYDLTLTILDSTLNNSLRDALGWCAPVPRHVLLAQFKSTLENAAIPPEGRSIRLIKIIVYIDKLLAECQFRDDFLRDLQNLVSGRRWIPTNQVPDNLAETQYALFDNTQLRTPFCAIDNRLQRVHFLQLMGCQKRPPMPLLLAQLNMIIGVLPMNENVYSFASVLGREAAISILNEIATYHQNKISQNVIYLPCENGQAHPANDVYFQDVKSRFLSSAVQGKFAVHSSISSALAKSLGIPLLSSIALGDDDDEDNEEQEEQMGEDFVTRIKGFLRDYDPKYAITEFIANADDAWAKKFSLLLSNGVARSVRERVVSPQIQRLLDWPFLALHNDAKMSPKDMSGILKVGTGGKGRNMDTHGRHGLGALNFYYFTDVATIISDERVLILDPSGSYLPPFKSRRKRTATSKNLSSFISSYPDQLSPYNDLFGFSTAESRYNGTLIILPLCATITEKASDLVQTRQYIESSYKKIAQNSLFFSTHLQSIAAFEATYGNIRACFWECSTRRDPGQLVGNINIQNMQLSLGRNHAIPAGETPENWVIATSDTGEVPQQHLKTAAAMKMDPCNVKVQLAVCVAKVEQDPNFEGYTFSTVPLPKSTSLPFHLNARFAISSNRQNLVINSADGQDQKDSHTSFNTWILDYLIAPLYLKTLAYVIQNNAQRPNMRPSNRWWHLRGSDDVSNIVTDGVHRSLPHSPAPIIEDCTNRWITFSQSIFSIHDQEGVEYILKMLQVPFFVTSDRYRPFSRLHSAKRLEPSFVKNALLQNTSKVLSDNGGLIKSSILATLQYLCAETSLVGLPLLLLAPDCRIYEIPGKSHDPVYVVDRSLWSAFPSSRLLAEGYSEDVINRLISDCAVNIHSLTEENIIDLIEKELRHQESRQRVQWISQFWDTWYRYMPGPPSLDHLKRSGLQIVQTRASTVLPLSECTSDRIVYNKVISEELLDVVGLLGIDVVKPIHNSPLDEFLSPLFPNLLVNIVQCIHKIGFHTLSSLPEAKMKVFSEWAKQRLPSVLSSWNTGTWTTSSTMQKRDWAELPIWTAYKNGELVYRCAADIDVLPVHLDVAHVLPFMKKDSLLASCSAQLNAMIQYCLGRDSPTLSAVQVMSKITLPAKLTSREEIDKMKNFLRSMLRYHKLDPIYIGLMVPDQQGVLRRIDELYDSGNWLFSATLIFTPQSSFLHEEFQMICDWKNYGLIQKVDLTTICHCCNAIASAFSQYGPGHTNWSRVCAMSTKAFLAYQEEIPPLIWNHANLRSVWASLDSIQFVQRKDIRRQGLSYHIQTHYCAQDLPRLVAPSQLVLAKFEPVAWTQRGLFLSEPSEPLSRSNTALGVPSTAEVVAHLKTLTTVIALDHPGDLTLLSDIKETYAWLNDHSYDAKIHLQAIQAERIFLNVSDPTSESWSGKWVSAKEVVLYLQYDVNPLVYAREFLLLFEPLLLAAGCKSLKETDRKPVDIPNPSTDAQFKQWKDRLNSLRLSGTCTDVTLVPRNSFQDTVHVDVDLTKLRAHRVVLAAAIPHFFTMQSWKEAKDNFIDTHGTSFGAKAVLDFVYTGEIELSAKTEDKEKLLHLMRDLLEVFLIADEWNMNDLKAKIQHEIIYKHDMIRRLPEHFNILLENAKIYNADILIEELERFENMHRDLLRRLEQSIEVEGTQS</sequence>
<name>A0A8H7Y3X3_PSICU</name>
<feature type="coiled-coil region" evidence="1">
    <location>
        <begin position="2659"/>
        <end position="2686"/>
    </location>
</feature>
<dbReference type="GO" id="GO:0030544">
    <property type="term" value="F:Hsp70 protein binding"/>
    <property type="evidence" value="ECO:0007669"/>
    <property type="project" value="TreeGrafter"/>
</dbReference>
<gene>
    <name evidence="3" type="ORF">JR316_002887</name>
</gene>
<dbReference type="InterPro" id="IPR058210">
    <property type="entry name" value="SACS/Nov_dom"/>
</dbReference>
<protein>
    <recommendedName>
        <fullName evidence="2">BTB domain-containing protein</fullName>
    </recommendedName>
</protein>
<evidence type="ECO:0000256" key="1">
    <source>
        <dbReference type="SAM" id="Coils"/>
    </source>
</evidence>
<evidence type="ECO:0000313" key="3">
    <source>
        <dbReference type="EMBL" id="KAG5170814.1"/>
    </source>
</evidence>
<dbReference type="Pfam" id="PF00651">
    <property type="entry name" value="BTB"/>
    <property type="match status" value="1"/>
</dbReference>
<dbReference type="InterPro" id="IPR036890">
    <property type="entry name" value="HATPase_C_sf"/>
</dbReference>
<proteinExistence type="predicted"/>